<evidence type="ECO:0000256" key="7">
    <source>
        <dbReference type="SAM" id="Phobius"/>
    </source>
</evidence>
<dbReference type="InterPro" id="IPR027463">
    <property type="entry name" value="AcrB_DN_DC_subdom"/>
</dbReference>
<dbReference type="Proteomes" id="UP001156873">
    <property type="component" value="Unassembled WGS sequence"/>
</dbReference>
<feature type="transmembrane region" description="Helical" evidence="7">
    <location>
        <begin position="862"/>
        <end position="880"/>
    </location>
</feature>
<feature type="transmembrane region" description="Helical" evidence="7">
    <location>
        <begin position="433"/>
        <end position="456"/>
    </location>
</feature>
<feature type="transmembrane region" description="Helical" evidence="7">
    <location>
        <begin position="913"/>
        <end position="939"/>
    </location>
</feature>
<evidence type="ECO:0000313" key="8">
    <source>
        <dbReference type="EMBL" id="MDH5834327.1"/>
    </source>
</evidence>
<organism evidence="8 9">
    <name type="scientific">Luteimonas kalidii</name>
    <dbReference type="NCBI Taxonomy" id="3042025"/>
    <lineage>
        <taxon>Bacteria</taxon>
        <taxon>Pseudomonadati</taxon>
        <taxon>Pseudomonadota</taxon>
        <taxon>Gammaproteobacteria</taxon>
        <taxon>Lysobacterales</taxon>
        <taxon>Lysobacteraceae</taxon>
        <taxon>Luteimonas</taxon>
    </lineage>
</organism>
<evidence type="ECO:0000256" key="4">
    <source>
        <dbReference type="ARBA" id="ARBA00022692"/>
    </source>
</evidence>
<keyword evidence="4 7" id="KW-0812">Transmembrane</keyword>
<keyword evidence="6 7" id="KW-0472">Membrane</keyword>
<evidence type="ECO:0000313" key="9">
    <source>
        <dbReference type="Proteomes" id="UP001156873"/>
    </source>
</evidence>
<evidence type="ECO:0000256" key="3">
    <source>
        <dbReference type="ARBA" id="ARBA00022519"/>
    </source>
</evidence>
<comment type="caution">
    <text evidence="8">The sequence shown here is derived from an EMBL/GenBank/DDBJ whole genome shotgun (WGS) entry which is preliminary data.</text>
</comment>
<dbReference type="Gene3D" id="3.30.70.1320">
    <property type="entry name" value="Multidrug efflux transporter AcrB pore domain like"/>
    <property type="match status" value="1"/>
</dbReference>
<dbReference type="Gene3D" id="1.20.1640.10">
    <property type="entry name" value="Multidrug efflux transporter AcrB transmembrane domain"/>
    <property type="match status" value="2"/>
</dbReference>
<dbReference type="SUPFAM" id="SSF82693">
    <property type="entry name" value="Multidrug efflux transporter AcrB pore domain, PN1, PN2, PC1 and PC2 subdomains"/>
    <property type="match status" value="3"/>
</dbReference>
<feature type="transmembrane region" description="Helical" evidence="7">
    <location>
        <begin position="534"/>
        <end position="552"/>
    </location>
</feature>
<dbReference type="Pfam" id="PF00873">
    <property type="entry name" value="ACR_tran"/>
    <property type="match status" value="1"/>
</dbReference>
<dbReference type="RefSeq" id="WP_280578701.1">
    <property type="nucleotide sequence ID" value="NZ_JARXRO010000016.1"/>
</dbReference>
<feature type="transmembrane region" description="Helical" evidence="7">
    <location>
        <begin position="12"/>
        <end position="34"/>
    </location>
</feature>
<keyword evidence="3" id="KW-0997">Cell inner membrane</keyword>
<feature type="transmembrane region" description="Helical" evidence="7">
    <location>
        <begin position="887"/>
        <end position="907"/>
    </location>
</feature>
<gene>
    <name evidence="8" type="ORF">QFW81_10370</name>
</gene>
<evidence type="ECO:0000256" key="2">
    <source>
        <dbReference type="ARBA" id="ARBA00022475"/>
    </source>
</evidence>
<dbReference type="PRINTS" id="PR00702">
    <property type="entry name" value="ACRIFLAVINRP"/>
</dbReference>
<accession>A0ABT6JV13</accession>
<dbReference type="PANTHER" id="PTHR32063:SF34">
    <property type="entry name" value="MULTIDRUG RESISTANCE PROTEIN MDTC"/>
    <property type="match status" value="1"/>
</dbReference>
<dbReference type="SUPFAM" id="SSF82866">
    <property type="entry name" value="Multidrug efflux transporter AcrB transmembrane domain"/>
    <property type="match status" value="2"/>
</dbReference>
<feature type="transmembrane region" description="Helical" evidence="7">
    <location>
        <begin position="468"/>
        <end position="491"/>
    </location>
</feature>
<evidence type="ECO:0000256" key="5">
    <source>
        <dbReference type="ARBA" id="ARBA00022989"/>
    </source>
</evidence>
<dbReference type="Gene3D" id="3.30.70.1440">
    <property type="entry name" value="Multidrug efflux transporter AcrB pore domain"/>
    <property type="match status" value="1"/>
</dbReference>
<keyword evidence="5 7" id="KW-1133">Transmembrane helix</keyword>
<dbReference type="Gene3D" id="3.30.70.1430">
    <property type="entry name" value="Multidrug efflux transporter AcrB pore domain"/>
    <property type="match status" value="2"/>
</dbReference>
<keyword evidence="9" id="KW-1185">Reference proteome</keyword>
<reference evidence="8 9" key="1">
    <citation type="submission" date="2023-04" db="EMBL/GenBank/DDBJ databases">
        <title>Luteimonas sp. M1R5S59.</title>
        <authorList>
            <person name="Sun J.-Q."/>
        </authorList>
    </citation>
    <scope>NUCLEOTIDE SEQUENCE [LARGE SCALE GENOMIC DNA]</scope>
    <source>
        <strain evidence="8 9">M1R5S59</strain>
    </source>
</reference>
<feature type="transmembrane region" description="Helical" evidence="7">
    <location>
        <begin position="341"/>
        <end position="358"/>
    </location>
</feature>
<feature type="transmembrane region" description="Helical" evidence="7">
    <location>
        <begin position="392"/>
        <end position="412"/>
    </location>
</feature>
<proteinExistence type="predicted"/>
<sequence>MDTQRVNLSRLFIERPVATILLAIAVVLAGMLAYRMLPVAPLPQIDYPAIQVSASLPGASPESMAATVATPLERALGTIPGITRISSTSSQGNARIDLEFSLDRNVDEAAREVQAAINAARAQLPAGMPGMPQYRKINPSQAPILALALSSSTMTPGQVYDVASTVIAQKIAQIPGVGQVEAGGASLPAVRVSLNPNALNQSGIALDEVAGAIRDANALRPLGHVVRGDRQWQVEAGLQLRTAAEYRDLVVAWRNGRPVRLRDVAEVNEGTEDRYAAGFHNDRDAVLLVVSRQPGANIIRTVDAIHAQMDGLRALLPPDIDMAVVMDRSPVIRATMTEAETTLLLAVALVVLVVLAFLGSWRAALVPTLAIPVSLFGALAIIWMLGFSLNTMSLMALIVAAVLVVDDAIVVLENISRHIDAGLSPWDASMRGAGEVGTTLLSMNVALGVVFVSILFLDDFVERLFREFSLTLVAAMTVSLLVSLSLTPTLCARLLGRHRRTADVPKWQRMGTHLSDRLRGLYLRSLGGTLRHTTLALAILLGAIVFNAFLFAKVPKGVVPEQDTGQLRGFARGDDGLSFQVMQPKIQAYRQYLMTDPAIADISGYIGGGTGVNNGFVIIQMNPLSERGVSSREVIDRLREGLPKVPGGNLWLWVDQDIRIGGGGGGDGNYDLQLLSGDIEPLREWTPRIRAALEALPQLVDVDSGGDEGMRQVALDIDRNAAARLGVDMRTIATVLNNSFSQRQVATLYDSLNQYRVVMELDPRYTQTPDTLDQVFAIGGDGQRVPLSAFARWEYGMAPDRIQHREQFLSTRVSFALAPGVTLGEAVDAIDAAMARIMLPNDVQAKLGDEAGSLQEMQGRQLWLILGAVLAVYLVLGVLYESYIQPLAILSILPSAGIGALLALLLFDNTLDLISLLGLFLLVGVVMKNTILMVDFALAAQREQGLSADAAILEAARLRFRPILMTSLAALLGMLPLVLSTGEGWEMRRPLGLAIVGGLLVSQWLTLYTTPAAFLVLARLRARFGRAQAAPRDAAPGGQSRDSGA</sequence>
<name>A0ABT6JV13_9GAMM</name>
<evidence type="ECO:0000256" key="6">
    <source>
        <dbReference type="ARBA" id="ARBA00023136"/>
    </source>
</evidence>
<dbReference type="PANTHER" id="PTHR32063">
    <property type="match status" value="1"/>
</dbReference>
<protein>
    <submittedName>
        <fullName evidence="8">Efflux RND transporter permease subunit</fullName>
    </submittedName>
</protein>
<dbReference type="SUPFAM" id="SSF82714">
    <property type="entry name" value="Multidrug efflux transporter AcrB TolC docking domain, DN and DC subdomains"/>
    <property type="match status" value="2"/>
</dbReference>
<keyword evidence="1" id="KW-0813">Transport</keyword>
<dbReference type="EMBL" id="JARXRO010000016">
    <property type="protein sequence ID" value="MDH5834327.1"/>
    <property type="molecule type" value="Genomic_DNA"/>
</dbReference>
<feature type="transmembrane region" description="Helical" evidence="7">
    <location>
        <begin position="991"/>
        <end position="1018"/>
    </location>
</feature>
<feature type="transmembrane region" description="Helical" evidence="7">
    <location>
        <begin position="365"/>
        <end position="386"/>
    </location>
</feature>
<dbReference type="InterPro" id="IPR001036">
    <property type="entry name" value="Acrflvin-R"/>
</dbReference>
<keyword evidence="2" id="KW-1003">Cell membrane</keyword>
<dbReference type="Gene3D" id="3.30.2090.10">
    <property type="entry name" value="Multidrug efflux transporter AcrB TolC docking domain, DN and DC subdomains"/>
    <property type="match status" value="2"/>
</dbReference>
<feature type="transmembrane region" description="Helical" evidence="7">
    <location>
        <begin position="960"/>
        <end position="979"/>
    </location>
</feature>
<evidence type="ECO:0000256" key="1">
    <source>
        <dbReference type="ARBA" id="ARBA00022448"/>
    </source>
</evidence>